<protein>
    <submittedName>
        <fullName evidence="1">Uncharacterized protein</fullName>
    </submittedName>
</protein>
<name>A0A1Q3BIM9_CEPFO</name>
<dbReference type="AlphaFoldDB" id="A0A1Q3BIM9"/>
<sequence>LNNEFGVAPHPKQLYKARNNVREVNEHKHIQSFYKLMKYAELLRETNPGTMFKRVFVCYEAMEIGFLERCRPFIGFDGCHLKGCCLEKFLLMQTRDYSPWPLLLLKCKENIAGGFSWSSCTPGLVLELRTEPWCLCLIRARYVYLLIMILFFY</sequence>
<feature type="non-terminal residue" evidence="1">
    <location>
        <position position="1"/>
    </location>
</feature>
<evidence type="ECO:0000313" key="2">
    <source>
        <dbReference type="Proteomes" id="UP000187406"/>
    </source>
</evidence>
<gene>
    <name evidence="1" type="ORF">CFOL_v3_11207</name>
</gene>
<organism evidence="1 2">
    <name type="scientific">Cephalotus follicularis</name>
    <name type="common">Albany pitcher plant</name>
    <dbReference type="NCBI Taxonomy" id="3775"/>
    <lineage>
        <taxon>Eukaryota</taxon>
        <taxon>Viridiplantae</taxon>
        <taxon>Streptophyta</taxon>
        <taxon>Embryophyta</taxon>
        <taxon>Tracheophyta</taxon>
        <taxon>Spermatophyta</taxon>
        <taxon>Magnoliopsida</taxon>
        <taxon>eudicotyledons</taxon>
        <taxon>Gunneridae</taxon>
        <taxon>Pentapetalae</taxon>
        <taxon>rosids</taxon>
        <taxon>fabids</taxon>
        <taxon>Oxalidales</taxon>
        <taxon>Cephalotaceae</taxon>
        <taxon>Cephalotus</taxon>
    </lineage>
</organism>
<accession>A0A1Q3BIM9</accession>
<reference evidence="2" key="1">
    <citation type="submission" date="2016-04" db="EMBL/GenBank/DDBJ databases">
        <title>Cephalotus genome sequencing.</title>
        <authorList>
            <person name="Fukushima K."/>
            <person name="Hasebe M."/>
            <person name="Fang X."/>
        </authorList>
    </citation>
    <scope>NUCLEOTIDE SEQUENCE [LARGE SCALE GENOMIC DNA]</scope>
    <source>
        <strain evidence="2">cv. St1</strain>
    </source>
</reference>
<comment type="caution">
    <text evidence="1">The sequence shown here is derived from an EMBL/GenBank/DDBJ whole genome shotgun (WGS) entry which is preliminary data.</text>
</comment>
<keyword evidence="2" id="KW-1185">Reference proteome</keyword>
<dbReference type="EMBL" id="BDDD01000580">
    <property type="protein sequence ID" value="GAV67702.1"/>
    <property type="molecule type" value="Genomic_DNA"/>
</dbReference>
<proteinExistence type="predicted"/>
<dbReference type="OrthoDB" id="1888602at2759"/>
<dbReference type="Proteomes" id="UP000187406">
    <property type="component" value="Unassembled WGS sequence"/>
</dbReference>
<dbReference type="InParanoid" id="A0A1Q3BIM9"/>
<evidence type="ECO:0000313" key="1">
    <source>
        <dbReference type="EMBL" id="GAV67702.1"/>
    </source>
</evidence>